<evidence type="ECO:0000256" key="1">
    <source>
        <dbReference type="SAM" id="MobiDB-lite"/>
    </source>
</evidence>
<accession>A0A2T4AWL4</accession>
<proteinExistence type="predicted"/>
<sequence length="414" mass="44474">MYSGGRGYRGSWTAWSDPTPSASFYAGSSWPVQAPTGVTTRSPPPAAATAAPQGPAVVDLPSEQYVPMSPRPDYGSVISNPVIPLYPDSPTYSPASPTMGRTGSPIPYHPASPDLTRLGSPLPYRPASPNLARPDSPIPFCPASPTPMRSPKRRHSVIDVNEVDAGLDGIPLRANTVRKTTFVEAVSEEVPPLKRQRSLSQESHEYCIVNNLSDDDDEGDEEDEDEDEGRDKEEVRRLKLHAGHTPRSPPVRHSQGSPTPIAPSSPPDHGMAIPDEMATVPPDSTTSEGSGDVPLKGPLMIRNNPLHDESFLAALHEKLNPISRGVDALPRAVQSPIEMPAPLSAARGEHIGIGRSDSDHVPHPESTDRSNLVSTEGKESEDDGDHSDDFESAEPDVPLKFKSTSNFGQPFGRM</sequence>
<name>A0A2T4AWL4_9HYPO</name>
<gene>
    <name evidence="2" type="ORF">BBK36DRAFT_1164013</name>
</gene>
<feature type="region of interest" description="Disordered" evidence="1">
    <location>
        <begin position="35"/>
        <end position="55"/>
    </location>
</feature>
<dbReference type="RefSeq" id="XP_024744761.1">
    <property type="nucleotide sequence ID" value="XM_024894599.1"/>
</dbReference>
<protein>
    <submittedName>
        <fullName evidence="2">Uncharacterized protein</fullName>
    </submittedName>
</protein>
<evidence type="ECO:0000313" key="3">
    <source>
        <dbReference type="Proteomes" id="UP000241546"/>
    </source>
</evidence>
<evidence type="ECO:0000313" key="2">
    <source>
        <dbReference type="EMBL" id="PTB61441.1"/>
    </source>
</evidence>
<reference evidence="3" key="1">
    <citation type="submission" date="2016-07" db="EMBL/GenBank/DDBJ databases">
        <title>Multiple horizontal gene transfer events from other fungi enriched the ability of initially mycotrophic Trichoderma (Ascomycota) to feed on dead plant biomass.</title>
        <authorList>
            <consortium name="DOE Joint Genome Institute"/>
            <person name="Atanasova L."/>
            <person name="Chenthamara K."/>
            <person name="Zhang J."/>
            <person name="Grujic M."/>
            <person name="Henrissat B."/>
            <person name="Kuo A."/>
            <person name="Aerts A."/>
            <person name="Salamov A."/>
            <person name="Lipzen A."/>
            <person name="Labutti K."/>
            <person name="Barry K."/>
            <person name="Miao Y."/>
            <person name="Rahimi M.J."/>
            <person name="Shen Q."/>
            <person name="Grigoriev I.V."/>
            <person name="Kubicek C.P."/>
            <person name="Druzhinina I.S."/>
        </authorList>
    </citation>
    <scope>NUCLEOTIDE SEQUENCE [LARGE SCALE GENOMIC DNA]</scope>
    <source>
        <strain evidence="3">TUCIM 6016</strain>
    </source>
</reference>
<dbReference type="AlphaFoldDB" id="A0A2T4AWL4"/>
<keyword evidence="3" id="KW-1185">Reference proteome</keyword>
<feature type="compositionally biased region" description="Basic and acidic residues" evidence="1">
    <location>
        <begin position="348"/>
        <end position="368"/>
    </location>
</feature>
<organism evidence="2 3">
    <name type="scientific">Trichoderma citrinoviride</name>
    <dbReference type="NCBI Taxonomy" id="58853"/>
    <lineage>
        <taxon>Eukaryota</taxon>
        <taxon>Fungi</taxon>
        <taxon>Dikarya</taxon>
        <taxon>Ascomycota</taxon>
        <taxon>Pezizomycotina</taxon>
        <taxon>Sordariomycetes</taxon>
        <taxon>Hypocreomycetidae</taxon>
        <taxon>Hypocreales</taxon>
        <taxon>Hypocreaceae</taxon>
        <taxon>Trichoderma</taxon>
    </lineage>
</organism>
<dbReference type="EMBL" id="KZ680532">
    <property type="protein sequence ID" value="PTB61441.1"/>
    <property type="molecule type" value="Genomic_DNA"/>
</dbReference>
<dbReference type="GeneID" id="36602717"/>
<dbReference type="OrthoDB" id="5427699at2759"/>
<feature type="compositionally biased region" description="Acidic residues" evidence="1">
    <location>
        <begin position="379"/>
        <end position="394"/>
    </location>
</feature>
<feature type="region of interest" description="Disordered" evidence="1">
    <location>
        <begin position="348"/>
        <end position="414"/>
    </location>
</feature>
<feature type="region of interest" description="Disordered" evidence="1">
    <location>
        <begin position="210"/>
        <end position="303"/>
    </location>
</feature>
<dbReference type="Proteomes" id="UP000241546">
    <property type="component" value="Unassembled WGS sequence"/>
</dbReference>
<feature type="compositionally biased region" description="Acidic residues" evidence="1">
    <location>
        <begin position="213"/>
        <end position="228"/>
    </location>
</feature>